<dbReference type="Pfam" id="PF23559">
    <property type="entry name" value="WHD_DRP"/>
    <property type="match status" value="1"/>
</dbReference>
<dbReference type="SMART" id="SM00369">
    <property type="entry name" value="LRR_TYP"/>
    <property type="match status" value="3"/>
</dbReference>
<feature type="domain" description="Disease resistance protein winged helix" evidence="7">
    <location>
        <begin position="474"/>
        <end position="541"/>
    </location>
</feature>
<evidence type="ECO:0000256" key="1">
    <source>
        <dbReference type="ARBA" id="ARBA00022614"/>
    </source>
</evidence>
<sequence>MYLMNCTRPDIAYVVGRLSRYTQSPNQDHWTAVRRVLKYLKGTINYGLCFSGFPSVLEGFSDANWISDSNEMKSTSGYVFILGGSAVSWKSAKQTCLTQSTMETKFIALEKVSSEANQAAIAKAKSKIFNGKNKHIRLRHNIVWQLLEIGVISLEFVRLELNLADPLTKPLNKKLVEETSRGMGLMPITEVKSGDRAYSALTKVECLLLMNTIFLMDGTSMRWHLSVRLIKTVHIYSNCQACRDLGGTQAIGKECIILFNMVLISINEELYVVDAGHQPLIFFRGRKLNDALLMKMKIVLLTVHAVINDAEEKQITNPAVKEWLDELKDAVYDAEDLLDEMATEVLKSQMEAESKIPINQLGFATRGSQIWASGSKIIATMRSKTVSSIMHPIHTHHLELLSYEDSWLLFAKHAFSNEDACAHPTLKAIGEKIVEKCNGLPLAAKTIGGLLKSETDTKDWNQVLNTLFCLLLPFHKNYEFDKETLVRLWIAEGFVQQPKAEERIEVVGNGYFTDLLSRSLFQQSGGNESRFIMHELINGLAKFVSGEFSFSLEDENQQKISRKTRHMSYFRGKYDASRKFRLLYETKRLRTFLPLNLPPHNDRCYLSTQIIFDLVPMLRCLRVLSLSHYKITELSDSIGNLRKLAYLDLSYTGLRNLPDSTCNLYNLQTLLLSNCCSLSELPANMGKLINLRHLDISQTNVKEMPTQIGRLGSLQTLSTFVVGKHSGARIKELGVLRNLWRKLSILSLQNVVLTMDAHEANLEGKEHLDALALEWSDDTDDSQNERVVLENLKPHSKLKELSIKFYGGTRFPDWLGDPSFSNLLALCLSDCKYCLSLPPLGQLPSLEKLYIVGANSVKKVGLEFYGHGSSSCKPFGSLKTLVFEKMMEWEEWFISASDGKEFPSLQELYIVRCPKLIGRLPSHLPCLTRVEITECEKLVASLPVVPAIRYMWLSKCDEMVIDQRSDDAELTLQSSFMHMPTHSSFTCPSDGDPVGLKHLSDLETLCVSSLSQVKVFPPRLQKLQIEGLGAPESLPEGMMCRNTCLVHLTISNCPSLVSFPMGCGGLLTTLKVLYIHNCRKLELPLPEEMIQPQYSSLETLKIERSCDSLRCFPLGFFTKLIHLHIEKCRHLEFLSVLEGLHHGGLTALEAFYILKCPEFRSFPRGGLPTPNLRWFGVYYCKKLKSLPNQMHTLLTSLQSFEIFDCPQLLSFPEGGLPSSLSELSIWSCNKLMTCRTEWGLQRLASLKHFSISEGCEGDWGVESFLEELQLPSTLTSLRIYNFGNLKSIDKGLRHLTSLKKLKLFNCPELRSLPEVEALPPSLSFLNIQECPLINLAKIAQVPFVKIDDQLIG</sequence>
<proteinExistence type="predicted"/>
<keyword evidence="4" id="KW-0611">Plant defense</keyword>
<reference evidence="10 11" key="1">
    <citation type="journal article" date="2018" name="PLoS Genet.">
        <title>Population sequencing reveals clonal diversity and ancestral inbreeding in the grapevine cultivar Chardonnay.</title>
        <authorList>
            <person name="Roach M.J."/>
            <person name="Johnson D.L."/>
            <person name="Bohlmann J."/>
            <person name="van Vuuren H.J."/>
            <person name="Jones S.J."/>
            <person name="Pretorius I.S."/>
            <person name="Schmidt S.A."/>
            <person name="Borneman A.R."/>
        </authorList>
    </citation>
    <scope>NUCLEOTIDE SEQUENCE [LARGE SCALE GENOMIC DNA]</scope>
    <source>
        <strain evidence="11">cv. Chardonnay</strain>
        <tissue evidence="10">Leaf</tissue>
    </source>
</reference>
<dbReference type="GO" id="GO:0006952">
    <property type="term" value="P:defense response"/>
    <property type="evidence" value="ECO:0007669"/>
    <property type="project" value="UniProtKB-KW"/>
</dbReference>
<keyword evidence="2" id="KW-0677">Repeat</keyword>
<evidence type="ECO:0000259" key="9">
    <source>
        <dbReference type="Pfam" id="PF25019"/>
    </source>
</evidence>
<dbReference type="InterPro" id="IPR056789">
    <property type="entry name" value="LRR_R13L1-DRL21"/>
</dbReference>
<dbReference type="InterPro" id="IPR027417">
    <property type="entry name" value="P-loop_NTPase"/>
</dbReference>
<evidence type="ECO:0000313" key="10">
    <source>
        <dbReference type="EMBL" id="RVW13266.1"/>
    </source>
</evidence>
<protein>
    <submittedName>
        <fullName evidence="10">Putative disease resistance RPP13-like protein 1</fullName>
    </submittedName>
</protein>
<evidence type="ECO:0000259" key="8">
    <source>
        <dbReference type="Pfam" id="PF25013"/>
    </source>
</evidence>
<dbReference type="PANTHER" id="PTHR36766">
    <property type="entry name" value="PLANT BROAD-SPECTRUM MILDEW RESISTANCE PROTEIN RPW8"/>
    <property type="match status" value="1"/>
</dbReference>
<dbReference type="Gene3D" id="3.80.10.10">
    <property type="entry name" value="Ribonuclease Inhibitor"/>
    <property type="match status" value="4"/>
</dbReference>
<comment type="caution">
    <text evidence="10">The sequence shown here is derived from an EMBL/GenBank/DDBJ whole genome shotgun (WGS) entry which is preliminary data.</text>
</comment>
<accession>A0A438BQP0</accession>
<dbReference type="InterPro" id="IPR032675">
    <property type="entry name" value="LRR_dom_sf"/>
</dbReference>
<dbReference type="Pfam" id="PF25013">
    <property type="entry name" value="LRR_Zer-1"/>
    <property type="match status" value="1"/>
</dbReference>
<dbReference type="GO" id="GO:0043531">
    <property type="term" value="F:ADP binding"/>
    <property type="evidence" value="ECO:0007669"/>
    <property type="project" value="InterPro"/>
</dbReference>
<evidence type="ECO:0000256" key="3">
    <source>
        <dbReference type="ARBA" id="ARBA00022741"/>
    </source>
</evidence>
<evidence type="ECO:0000259" key="6">
    <source>
        <dbReference type="Pfam" id="PF18052"/>
    </source>
</evidence>
<dbReference type="InterPro" id="IPR042197">
    <property type="entry name" value="Apaf_helical"/>
</dbReference>
<feature type="domain" description="Zer-1-like leucine-rich repeats region" evidence="8">
    <location>
        <begin position="639"/>
        <end position="703"/>
    </location>
</feature>
<dbReference type="GO" id="GO:0005524">
    <property type="term" value="F:ATP binding"/>
    <property type="evidence" value="ECO:0007669"/>
    <property type="project" value="UniProtKB-KW"/>
</dbReference>
<organism evidence="10 11">
    <name type="scientific">Vitis vinifera</name>
    <name type="common">Grape</name>
    <dbReference type="NCBI Taxonomy" id="29760"/>
    <lineage>
        <taxon>Eukaryota</taxon>
        <taxon>Viridiplantae</taxon>
        <taxon>Streptophyta</taxon>
        <taxon>Embryophyta</taxon>
        <taxon>Tracheophyta</taxon>
        <taxon>Spermatophyta</taxon>
        <taxon>Magnoliopsida</taxon>
        <taxon>eudicotyledons</taxon>
        <taxon>Gunneridae</taxon>
        <taxon>Pentapetalae</taxon>
        <taxon>rosids</taxon>
        <taxon>Vitales</taxon>
        <taxon>Vitaceae</taxon>
        <taxon>Viteae</taxon>
        <taxon>Vitis</taxon>
    </lineage>
</organism>
<feature type="domain" description="Disease resistance N-terminal" evidence="6">
    <location>
        <begin position="292"/>
        <end position="354"/>
    </location>
</feature>
<keyword evidence="5" id="KW-0067">ATP-binding</keyword>
<evidence type="ECO:0000256" key="5">
    <source>
        <dbReference type="ARBA" id="ARBA00022840"/>
    </source>
</evidence>
<dbReference type="Gene3D" id="1.10.8.430">
    <property type="entry name" value="Helical domain of apoptotic protease-activating factors"/>
    <property type="match status" value="1"/>
</dbReference>
<dbReference type="Pfam" id="PF18052">
    <property type="entry name" value="Rx_N"/>
    <property type="match status" value="1"/>
</dbReference>
<evidence type="ECO:0000313" key="11">
    <source>
        <dbReference type="Proteomes" id="UP000288805"/>
    </source>
</evidence>
<evidence type="ECO:0000256" key="2">
    <source>
        <dbReference type="ARBA" id="ARBA00022737"/>
    </source>
</evidence>
<dbReference type="InterPro" id="IPR056845">
    <property type="entry name" value="LRR_Zer-1"/>
</dbReference>
<gene>
    <name evidence="10" type="primary">RPPL1_237</name>
    <name evidence="10" type="ORF">CK203_109405</name>
</gene>
<dbReference type="SUPFAM" id="SSF52540">
    <property type="entry name" value="P-loop containing nucleoside triphosphate hydrolases"/>
    <property type="match status" value="1"/>
</dbReference>
<dbReference type="InterPro" id="IPR003591">
    <property type="entry name" value="Leu-rich_rpt_typical-subtyp"/>
</dbReference>
<dbReference type="Pfam" id="PF25019">
    <property type="entry name" value="LRR_R13L1-DRL21"/>
    <property type="match status" value="1"/>
</dbReference>
<evidence type="ECO:0000259" key="7">
    <source>
        <dbReference type="Pfam" id="PF23559"/>
    </source>
</evidence>
<dbReference type="Proteomes" id="UP000288805">
    <property type="component" value="Unassembled WGS sequence"/>
</dbReference>
<dbReference type="Gene3D" id="1.20.5.4130">
    <property type="match status" value="1"/>
</dbReference>
<keyword evidence="3" id="KW-0547">Nucleotide-binding</keyword>
<dbReference type="CDD" id="cd09272">
    <property type="entry name" value="RNase_HI_RT_Ty1"/>
    <property type="match status" value="1"/>
</dbReference>
<evidence type="ECO:0000256" key="4">
    <source>
        <dbReference type="ARBA" id="ARBA00022821"/>
    </source>
</evidence>
<dbReference type="EMBL" id="QGNW01002658">
    <property type="protein sequence ID" value="RVW13266.1"/>
    <property type="molecule type" value="Genomic_DNA"/>
</dbReference>
<dbReference type="InterPro" id="IPR058922">
    <property type="entry name" value="WHD_DRP"/>
</dbReference>
<feature type="domain" description="R13L1/DRL21-like LRR repeat region" evidence="9">
    <location>
        <begin position="730"/>
        <end position="852"/>
    </location>
</feature>
<name>A0A438BQP0_VITVI</name>
<dbReference type="GO" id="GO:0051707">
    <property type="term" value="P:response to other organism"/>
    <property type="evidence" value="ECO:0007669"/>
    <property type="project" value="UniProtKB-ARBA"/>
</dbReference>
<keyword evidence="1" id="KW-0433">Leucine-rich repeat</keyword>
<dbReference type="SUPFAM" id="SSF52058">
    <property type="entry name" value="L domain-like"/>
    <property type="match status" value="2"/>
</dbReference>
<dbReference type="PANTHER" id="PTHR36766:SF51">
    <property type="entry name" value="DISEASE RESISTANCE RPP13-LIKE PROTEIN 1"/>
    <property type="match status" value="1"/>
</dbReference>
<dbReference type="InterPro" id="IPR041118">
    <property type="entry name" value="Rx_N"/>
</dbReference>